<dbReference type="InterPro" id="IPR037069">
    <property type="entry name" value="AcylCoA_DH/ox_N_sf"/>
</dbReference>
<feature type="domain" description="Acyl-CoA oxidase/dehydrogenase middle" evidence="8">
    <location>
        <begin position="121"/>
        <end position="215"/>
    </location>
</feature>
<evidence type="ECO:0000256" key="6">
    <source>
        <dbReference type="RuleBase" id="RU362125"/>
    </source>
</evidence>
<organism evidence="10 11">
    <name type="scientific">Candidatus Anoxymicrobium japonicum</name>
    <dbReference type="NCBI Taxonomy" id="2013648"/>
    <lineage>
        <taxon>Bacteria</taxon>
        <taxon>Bacillati</taxon>
        <taxon>Actinomycetota</taxon>
        <taxon>Candidatus Geothermincolia</taxon>
        <taxon>Candidatus Geothermincolales</taxon>
        <taxon>Candidatus Anoxymicrobiaceae</taxon>
        <taxon>Candidatus Anoxymicrobium</taxon>
    </lineage>
</organism>
<evidence type="ECO:0000256" key="2">
    <source>
        <dbReference type="ARBA" id="ARBA00009347"/>
    </source>
</evidence>
<comment type="similarity">
    <text evidence="2 6">Belongs to the acyl-CoA dehydrogenase family.</text>
</comment>
<dbReference type="InterPro" id="IPR009075">
    <property type="entry name" value="AcylCo_DH/oxidase_C"/>
</dbReference>
<dbReference type="PROSITE" id="PS00072">
    <property type="entry name" value="ACYL_COA_DH_1"/>
    <property type="match status" value="1"/>
</dbReference>
<dbReference type="InterPro" id="IPR013786">
    <property type="entry name" value="AcylCoA_DH/ox_N"/>
</dbReference>
<dbReference type="Pfam" id="PF02770">
    <property type="entry name" value="Acyl-CoA_dh_M"/>
    <property type="match status" value="1"/>
</dbReference>
<evidence type="ECO:0000256" key="1">
    <source>
        <dbReference type="ARBA" id="ARBA00001974"/>
    </source>
</evidence>
<feature type="domain" description="Acyl-CoA dehydrogenase/oxidase C-terminal" evidence="7">
    <location>
        <begin position="227"/>
        <end position="377"/>
    </location>
</feature>
<dbReference type="PROSITE" id="PS00073">
    <property type="entry name" value="ACYL_COA_DH_2"/>
    <property type="match status" value="1"/>
</dbReference>
<sequence>MFQLDEEQKMFQQSIRQFAKDVVEPRAAEIDESGEFPWDIVEKLKENGFLGLPFAEEYGGEGAGALTMGIAVEELSKVCVSTAIILGCQELGATPIKLGGSEEQKKKYLPQLASGEKLCGFGLTEPEAGSDAASMKTRAVKKGDRYILNGSKCFITNGDTGEIFSVFAMTDMDKGVRGISSFIVEKSFPGFSVGKHENKMGIRGSSTTELIFEDCEVPAENLLWQEGKGFNLAMMTLDRTRTSTGAQGLGVAAGALEYTIGYMKQRVQFGRPIAELQGLQFMVADLGMQIEAARSLIYRAAYAIDAEAPGFGTLSAMAKCFATDTAMKVTTDCVQLMGGNGYMKEYPIERMMRDAKITQIYEGTNQVQRVVIARALLQ</sequence>
<dbReference type="AlphaFoldDB" id="A0A2N3G5R8"/>
<evidence type="ECO:0000259" key="7">
    <source>
        <dbReference type="Pfam" id="PF00441"/>
    </source>
</evidence>
<evidence type="ECO:0000313" key="11">
    <source>
        <dbReference type="Proteomes" id="UP000233654"/>
    </source>
</evidence>
<dbReference type="InterPro" id="IPR046373">
    <property type="entry name" value="Acyl-CoA_Oxase/DH_mid-dom_sf"/>
</dbReference>
<evidence type="ECO:0000256" key="4">
    <source>
        <dbReference type="ARBA" id="ARBA00022827"/>
    </source>
</evidence>
<dbReference type="GO" id="GO:0003995">
    <property type="term" value="F:acyl-CoA dehydrogenase activity"/>
    <property type="evidence" value="ECO:0007669"/>
    <property type="project" value="InterPro"/>
</dbReference>
<dbReference type="InterPro" id="IPR006089">
    <property type="entry name" value="Acyl-CoA_DH_CS"/>
</dbReference>
<dbReference type="InterPro" id="IPR006091">
    <property type="entry name" value="Acyl-CoA_Oxase/DH_mid-dom"/>
</dbReference>
<dbReference type="Gene3D" id="2.40.110.10">
    <property type="entry name" value="Butyryl-CoA Dehydrogenase, subunit A, domain 2"/>
    <property type="match status" value="1"/>
</dbReference>
<feature type="domain" description="Acyl-CoA dehydrogenase/oxidase N-terminal" evidence="9">
    <location>
        <begin position="6"/>
        <end position="116"/>
    </location>
</feature>
<dbReference type="SUPFAM" id="SSF47203">
    <property type="entry name" value="Acyl-CoA dehydrogenase C-terminal domain-like"/>
    <property type="match status" value="1"/>
</dbReference>
<dbReference type="InterPro" id="IPR036250">
    <property type="entry name" value="AcylCo_DH-like_C"/>
</dbReference>
<keyword evidence="4 6" id="KW-0274">FAD</keyword>
<dbReference type="FunFam" id="1.20.140.10:FF:000004">
    <property type="entry name" value="Acyl-CoA dehydrogenase FadE25"/>
    <property type="match status" value="1"/>
</dbReference>
<evidence type="ECO:0000259" key="9">
    <source>
        <dbReference type="Pfam" id="PF02771"/>
    </source>
</evidence>
<dbReference type="SUPFAM" id="SSF56645">
    <property type="entry name" value="Acyl-CoA dehydrogenase NM domain-like"/>
    <property type="match status" value="1"/>
</dbReference>
<dbReference type="Gene3D" id="1.20.140.10">
    <property type="entry name" value="Butyryl-CoA Dehydrogenase, subunit A, domain 3"/>
    <property type="match status" value="1"/>
</dbReference>
<dbReference type="InterPro" id="IPR009100">
    <property type="entry name" value="AcylCoA_DH/oxidase_NM_dom_sf"/>
</dbReference>
<name>A0A2N3G5R8_9ACTN</name>
<gene>
    <name evidence="10" type="ORF">CVT63_05420</name>
</gene>
<dbReference type="Pfam" id="PF02771">
    <property type="entry name" value="Acyl-CoA_dh_N"/>
    <property type="match status" value="1"/>
</dbReference>
<proteinExistence type="inferred from homology"/>
<dbReference type="PIRSF" id="PIRSF016578">
    <property type="entry name" value="HsaA"/>
    <property type="match status" value="1"/>
</dbReference>
<dbReference type="FunFam" id="1.10.540.10:FF:000002">
    <property type="entry name" value="Acyl-CoA dehydrogenase FadE19"/>
    <property type="match status" value="1"/>
</dbReference>
<evidence type="ECO:0000256" key="3">
    <source>
        <dbReference type="ARBA" id="ARBA00022630"/>
    </source>
</evidence>
<dbReference type="FunFam" id="2.40.110.10:FF:000001">
    <property type="entry name" value="Acyl-CoA dehydrogenase, mitochondrial"/>
    <property type="match status" value="1"/>
</dbReference>
<keyword evidence="3 6" id="KW-0285">Flavoprotein</keyword>
<evidence type="ECO:0000313" key="10">
    <source>
        <dbReference type="EMBL" id="PKQ27924.1"/>
    </source>
</evidence>
<accession>A0A2N3G5R8</accession>
<protein>
    <submittedName>
        <fullName evidence="10">Acyl-CoA dehydrogenase</fullName>
    </submittedName>
</protein>
<evidence type="ECO:0000259" key="8">
    <source>
        <dbReference type="Pfam" id="PF02770"/>
    </source>
</evidence>
<dbReference type="PANTHER" id="PTHR43884">
    <property type="entry name" value="ACYL-COA DEHYDROGENASE"/>
    <property type="match status" value="1"/>
</dbReference>
<dbReference type="GO" id="GO:0050660">
    <property type="term" value="F:flavin adenine dinucleotide binding"/>
    <property type="evidence" value="ECO:0007669"/>
    <property type="project" value="InterPro"/>
</dbReference>
<dbReference type="Pfam" id="PF00441">
    <property type="entry name" value="Acyl-CoA_dh_1"/>
    <property type="match status" value="1"/>
</dbReference>
<dbReference type="Proteomes" id="UP000233654">
    <property type="component" value="Unassembled WGS sequence"/>
</dbReference>
<dbReference type="PANTHER" id="PTHR43884:SF12">
    <property type="entry name" value="ISOVALERYL-COA DEHYDROGENASE, MITOCHONDRIAL-RELATED"/>
    <property type="match status" value="1"/>
</dbReference>
<evidence type="ECO:0000256" key="5">
    <source>
        <dbReference type="ARBA" id="ARBA00023002"/>
    </source>
</evidence>
<comment type="cofactor">
    <cofactor evidence="1 6">
        <name>FAD</name>
        <dbReference type="ChEBI" id="CHEBI:57692"/>
    </cofactor>
</comment>
<dbReference type="Gene3D" id="1.10.540.10">
    <property type="entry name" value="Acyl-CoA dehydrogenase/oxidase, N-terminal domain"/>
    <property type="match status" value="1"/>
</dbReference>
<reference evidence="10 11" key="1">
    <citation type="journal article" date="2017" name="ISME J.">
        <title>Potential for microbial H2 and metal transformations associated with novel bacteria and archaea in deep terrestrial subsurface sediments.</title>
        <authorList>
            <person name="Hernsdorf A.W."/>
            <person name="Amano Y."/>
            <person name="Miyakawa K."/>
            <person name="Ise K."/>
            <person name="Suzuki Y."/>
            <person name="Anantharaman K."/>
            <person name="Probst A."/>
            <person name="Burstein D."/>
            <person name="Thomas B.C."/>
            <person name="Banfield J.F."/>
        </authorList>
    </citation>
    <scope>NUCLEOTIDE SEQUENCE [LARGE SCALE GENOMIC DNA]</scope>
    <source>
        <strain evidence="10">HGW-Actinobacteria-3</strain>
    </source>
</reference>
<keyword evidence="5 6" id="KW-0560">Oxidoreductase</keyword>
<dbReference type="EMBL" id="PHEX01000043">
    <property type="protein sequence ID" value="PKQ27924.1"/>
    <property type="molecule type" value="Genomic_DNA"/>
</dbReference>
<comment type="caution">
    <text evidence="10">The sequence shown here is derived from an EMBL/GenBank/DDBJ whole genome shotgun (WGS) entry which is preliminary data.</text>
</comment>